<comment type="caution">
    <text evidence="2">The sequence shown here is derived from an EMBL/GenBank/DDBJ whole genome shotgun (WGS) entry which is preliminary data.</text>
</comment>
<dbReference type="STRING" id="1548018.LS64_11625"/>
<keyword evidence="3" id="KW-1185">Reference proteome</keyword>
<dbReference type="Proteomes" id="UP000029714">
    <property type="component" value="Unassembled WGS sequence"/>
</dbReference>
<dbReference type="RefSeq" id="WP_034573231.1">
    <property type="nucleotide sequence ID" value="NZ_JRMP02000009.1"/>
</dbReference>
<reference evidence="2 3" key="2">
    <citation type="journal article" date="2016" name="Infect. Immun.">
        <title>Helicobacter saguini, a Novel Helicobacter Isolated from Cotton-Top Tamarins with Ulcerative Colitis, Has Proinflammatory Properties and Induces Typhlocolitis and Dysplasia in Gnotobiotic IL-10-/- Mice.</title>
        <authorList>
            <person name="Shen Z."/>
            <person name="Mannion A."/>
            <person name="Whary M.T."/>
            <person name="Muthupalani S."/>
            <person name="Sheh A."/>
            <person name="Feng Y."/>
            <person name="Gong G."/>
            <person name="Vandamme P."/>
            <person name="Holcombe H.R."/>
            <person name="Paster B.J."/>
            <person name="Fox J.G."/>
        </authorList>
    </citation>
    <scope>NUCLEOTIDE SEQUENCE [LARGE SCALE GENOMIC DNA]</scope>
    <source>
        <strain evidence="2 3">MIT 97-6194</strain>
    </source>
</reference>
<gene>
    <name evidence="1" type="ORF">DCO61_03855</name>
    <name evidence="2" type="ORF">LS64_006855</name>
</gene>
<accession>A0A347VSH3</accession>
<organism evidence="2 3">
    <name type="scientific">Helicobacter saguini</name>
    <dbReference type="NCBI Taxonomy" id="1548018"/>
    <lineage>
        <taxon>Bacteria</taxon>
        <taxon>Pseudomonadati</taxon>
        <taxon>Campylobacterota</taxon>
        <taxon>Epsilonproteobacteria</taxon>
        <taxon>Campylobacterales</taxon>
        <taxon>Helicobacteraceae</taxon>
        <taxon>Helicobacter</taxon>
    </lineage>
</organism>
<sequence length="119" mass="13678">MDYILKLKNADEDLVRAIKGVVKLCEDARLKVQRDYSKKDIEILNRIEKLDVSKKEKARLRKAIKNSYAIEDSPAIKKINALPPLPKEVEEKMRQELLQECGLIETQNGFELVAEAKNV</sequence>
<name>A0A347VSH3_9HELI</name>
<evidence type="ECO:0000313" key="3">
    <source>
        <dbReference type="Proteomes" id="UP000029714"/>
    </source>
</evidence>
<reference evidence="1 4" key="4">
    <citation type="submission" date="2019-12" db="EMBL/GenBank/DDBJ databases">
        <title>Multi-Generational Helicobacter saguini Isolates.</title>
        <authorList>
            <person name="Mannion A."/>
            <person name="Shen Z."/>
            <person name="Fox J.G."/>
        </authorList>
    </citation>
    <scope>NUCLEOTIDE SEQUENCE [LARGE SCALE GENOMIC DNA]</scope>
    <source>
        <strain evidence="1">16-048</strain>
        <strain evidence="4">16-048 (F4)</strain>
    </source>
</reference>
<protein>
    <submittedName>
        <fullName evidence="2">Uncharacterized protein</fullName>
    </submittedName>
</protein>
<dbReference type="AlphaFoldDB" id="A0A347VSH3"/>
<reference evidence="2 3" key="1">
    <citation type="journal article" date="2014" name="Genome Announc.">
        <title>Draft genome sequences of eight enterohepatic helicobacter species isolated from both laboratory and wild rodents.</title>
        <authorList>
            <person name="Sheh A."/>
            <person name="Shen Z."/>
            <person name="Fox J.G."/>
        </authorList>
    </citation>
    <scope>NUCLEOTIDE SEQUENCE [LARGE SCALE GENOMIC DNA]</scope>
    <source>
        <strain evidence="2 3">MIT 97-6194</strain>
    </source>
</reference>
<evidence type="ECO:0000313" key="4">
    <source>
        <dbReference type="Proteomes" id="UP000477070"/>
    </source>
</evidence>
<dbReference type="EMBL" id="QBIU01000001">
    <property type="protein sequence ID" value="MWV69170.1"/>
    <property type="molecule type" value="Genomic_DNA"/>
</dbReference>
<dbReference type="Proteomes" id="UP000477070">
    <property type="component" value="Unassembled WGS sequence"/>
</dbReference>
<reference evidence="2" key="3">
    <citation type="submission" date="2018-04" db="EMBL/GenBank/DDBJ databases">
        <authorList>
            <person name="Sheh A."/>
            <person name="Shen Z."/>
            <person name="Mannion A.J."/>
            <person name="Fox J.G."/>
        </authorList>
    </citation>
    <scope>NUCLEOTIDE SEQUENCE</scope>
    <source>
        <strain evidence="2">MIT 97-6194</strain>
    </source>
</reference>
<evidence type="ECO:0000313" key="2">
    <source>
        <dbReference type="EMBL" id="TLD94210.1"/>
    </source>
</evidence>
<evidence type="ECO:0000313" key="1">
    <source>
        <dbReference type="EMBL" id="MWV69170.1"/>
    </source>
</evidence>
<dbReference type="EMBL" id="JRMP02000009">
    <property type="protein sequence ID" value="TLD94210.1"/>
    <property type="molecule type" value="Genomic_DNA"/>
</dbReference>
<proteinExistence type="predicted"/>